<evidence type="ECO:0000256" key="1">
    <source>
        <dbReference type="ARBA" id="ARBA00005054"/>
    </source>
</evidence>
<dbReference type="HAMAP" id="MF_01930">
    <property type="entry name" value="PurN"/>
    <property type="match status" value="1"/>
</dbReference>
<dbReference type="PANTHER" id="PTHR43369">
    <property type="entry name" value="PHOSPHORIBOSYLGLYCINAMIDE FORMYLTRANSFERASE"/>
    <property type="match status" value="1"/>
</dbReference>
<comment type="catalytic activity">
    <reaction evidence="8">
        <text>N(1)-(5-phospho-beta-D-ribosyl)glycinamide + (6R)-10-formyltetrahydrofolate = N(2)-formyl-N(1)-(5-phospho-beta-D-ribosyl)glycinamide + (6S)-5,6,7,8-tetrahydrofolate + H(+)</text>
        <dbReference type="Rhea" id="RHEA:15053"/>
        <dbReference type="ChEBI" id="CHEBI:15378"/>
        <dbReference type="ChEBI" id="CHEBI:57453"/>
        <dbReference type="ChEBI" id="CHEBI:143788"/>
        <dbReference type="ChEBI" id="CHEBI:147286"/>
        <dbReference type="ChEBI" id="CHEBI:195366"/>
        <dbReference type="EC" id="2.1.2.2"/>
    </reaction>
</comment>
<dbReference type="UniPathway" id="UPA00074">
    <property type="reaction ID" value="UER00126"/>
</dbReference>
<evidence type="ECO:0000313" key="10">
    <source>
        <dbReference type="EMBL" id="AEH59941.1"/>
    </source>
</evidence>
<dbReference type="GO" id="GO:0006189">
    <property type="term" value="P:'de novo' IMP biosynthetic process"/>
    <property type="evidence" value="ECO:0007669"/>
    <property type="project" value="UniProtKB-UniPathway"/>
</dbReference>
<dbReference type="STRING" id="679901.Mzhil_0060"/>
<dbReference type="AlphaFoldDB" id="F7XMS4"/>
<organism evidence="10 11">
    <name type="scientific">Methanosalsum zhilinae (strain DSM 4017 / NBRC 107636 / OCM 62 / WeN5)</name>
    <name type="common">Methanohalophilus zhilinae</name>
    <dbReference type="NCBI Taxonomy" id="679901"/>
    <lineage>
        <taxon>Archaea</taxon>
        <taxon>Methanobacteriati</taxon>
        <taxon>Methanobacteriota</taxon>
        <taxon>Stenosarchaea group</taxon>
        <taxon>Methanomicrobia</taxon>
        <taxon>Methanosarcinales</taxon>
        <taxon>Methanosarcinaceae</taxon>
        <taxon>Methanosalsum</taxon>
    </lineage>
</organism>
<gene>
    <name evidence="10" type="ordered locus">Mzhil_0060</name>
</gene>
<accession>F7XMS4</accession>
<evidence type="ECO:0000259" key="9">
    <source>
        <dbReference type="Pfam" id="PF00551"/>
    </source>
</evidence>
<evidence type="ECO:0000313" key="11">
    <source>
        <dbReference type="Proteomes" id="UP000006622"/>
    </source>
</evidence>
<evidence type="ECO:0000256" key="3">
    <source>
        <dbReference type="ARBA" id="ARBA00022679"/>
    </source>
</evidence>
<dbReference type="EMBL" id="CP002101">
    <property type="protein sequence ID" value="AEH59941.1"/>
    <property type="molecule type" value="Genomic_DNA"/>
</dbReference>
<evidence type="ECO:0000256" key="7">
    <source>
        <dbReference type="ARBA" id="ARBA00041682"/>
    </source>
</evidence>
<dbReference type="Pfam" id="PF00551">
    <property type="entry name" value="Formyl_trans_N"/>
    <property type="match status" value="1"/>
</dbReference>
<proteinExistence type="inferred from homology"/>
<dbReference type="SUPFAM" id="SSF53328">
    <property type="entry name" value="Formyltransferase"/>
    <property type="match status" value="1"/>
</dbReference>
<evidence type="ECO:0000256" key="5">
    <source>
        <dbReference type="ARBA" id="ARBA00038440"/>
    </source>
</evidence>
<dbReference type="HOGENOM" id="CLU_038395_1_0_2"/>
<dbReference type="Gene3D" id="3.40.50.170">
    <property type="entry name" value="Formyl transferase, N-terminal domain"/>
    <property type="match status" value="1"/>
</dbReference>
<keyword evidence="3 10" id="KW-0808">Transferase</keyword>
<evidence type="ECO:0000256" key="2">
    <source>
        <dbReference type="ARBA" id="ARBA00012254"/>
    </source>
</evidence>
<evidence type="ECO:0000256" key="8">
    <source>
        <dbReference type="ARBA" id="ARBA00047664"/>
    </source>
</evidence>
<dbReference type="InterPro" id="IPR001555">
    <property type="entry name" value="GART_AS"/>
</dbReference>
<dbReference type="PANTHER" id="PTHR43369:SF2">
    <property type="entry name" value="PHOSPHORIBOSYLGLYCINAMIDE FORMYLTRANSFERASE"/>
    <property type="match status" value="1"/>
</dbReference>
<reference evidence="10" key="1">
    <citation type="submission" date="2010-07" db="EMBL/GenBank/DDBJ databases">
        <title>The complete genome of Methanosalsum zhilinae DSM 4017.</title>
        <authorList>
            <consortium name="US DOE Joint Genome Institute (JGI-PGF)"/>
            <person name="Lucas S."/>
            <person name="Copeland A."/>
            <person name="Lapidus A."/>
            <person name="Glavina del Rio T."/>
            <person name="Dalin E."/>
            <person name="Tice H."/>
            <person name="Bruce D."/>
            <person name="Goodwin L."/>
            <person name="Pitluck S."/>
            <person name="Kyrpides N."/>
            <person name="Mavromatis K."/>
            <person name="Ovchinnikova G."/>
            <person name="Daligault H."/>
            <person name="Detter J.C."/>
            <person name="Han C."/>
            <person name="Tapia R."/>
            <person name="Larimer F."/>
            <person name="Land M."/>
            <person name="Hauser L."/>
            <person name="Markowitz V."/>
            <person name="Cheng J.-F."/>
            <person name="Hugenholtz P."/>
            <person name="Woyke T."/>
            <person name="Wu D."/>
            <person name="Spring S."/>
            <person name="Schueler E."/>
            <person name="Brambilla E."/>
            <person name="Klenk H.-P."/>
            <person name="Eisen J.A."/>
        </authorList>
    </citation>
    <scope>NUCLEOTIDE SEQUENCE</scope>
    <source>
        <strain evidence="10">DSM 4017</strain>
    </source>
</reference>
<comment type="pathway">
    <text evidence="1">Purine metabolism; IMP biosynthesis via de novo pathway; N(2)-formyl-N(1)-(5-phospho-D-ribosyl)glycinamide from N(1)-(5-phospho-D-ribosyl)glycinamide (10-formyl THF route): step 1/1.</text>
</comment>
<sequence length="224" mass="25276">MLQNCNIVKLHKKSAMTCNIAVLVSGRGSNLQSIIDNIESGYIRNASINVVVSDVHDAYALERARDRAIDAIFINPSEHGSKKDYEKYLIGILEEYSIDLILLAGYMRLLGNSFIRRYKNRIMNIHPSLLPSFKGLDAQKQALEYGVKVSGCTVHFVDEGMDSGPIILQQSVRVLENDTVESLSERILEQEHVIYPEAVKLFVEGKLKVQGRIVLTRNYERPVK</sequence>
<dbReference type="CDD" id="cd08645">
    <property type="entry name" value="FMT_core_GART"/>
    <property type="match status" value="1"/>
</dbReference>
<comment type="similarity">
    <text evidence="5">Belongs to the GART family.</text>
</comment>
<dbReference type="InterPro" id="IPR002376">
    <property type="entry name" value="Formyl_transf_N"/>
</dbReference>
<dbReference type="GO" id="GO:0004644">
    <property type="term" value="F:phosphoribosylglycinamide formyltransferase activity"/>
    <property type="evidence" value="ECO:0007669"/>
    <property type="project" value="UniProtKB-EC"/>
</dbReference>
<protein>
    <recommendedName>
        <fullName evidence="2">phosphoribosylglycinamide formyltransferase 1</fullName>
        <ecNumber evidence="2">2.1.2.2</ecNumber>
    </recommendedName>
    <alternativeName>
        <fullName evidence="7">5'-phosphoribosylglycinamide transformylase</fullName>
    </alternativeName>
    <alternativeName>
        <fullName evidence="6">GAR transformylase</fullName>
    </alternativeName>
</protein>
<dbReference type="NCBIfam" id="TIGR00639">
    <property type="entry name" value="PurN"/>
    <property type="match status" value="1"/>
</dbReference>
<dbReference type="PROSITE" id="PS00373">
    <property type="entry name" value="GART"/>
    <property type="match status" value="1"/>
</dbReference>
<feature type="domain" description="Formyl transferase N-terminal" evidence="9">
    <location>
        <begin position="19"/>
        <end position="199"/>
    </location>
</feature>
<evidence type="ECO:0000256" key="4">
    <source>
        <dbReference type="ARBA" id="ARBA00022755"/>
    </source>
</evidence>
<evidence type="ECO:0000256" key="6">
    <source>
        <dbReference type="ARBA" id="ARBA00041324"/>
    </source>
</evidence>
<dbReference type="GO" id="GO:0005737">
    <property type="term" value="C:cytoplasm"/>
    <property type="evidence" value="ECO:0007669"/>
    <property type="project" value="TreeGrafter"/>
</dbReference>
<dbReference type="InterPro" id="IPR036477">
    <property type="entry name" value="Formyl_transf_N_sf"/>
</dbReference>
<keyword evidence="4" id="KW-0658">Purine biosynthesis</keyword>
<dbReference type="EC" id="2.1.2.2" evidence="2"/>
<dbReference type="InterPro" id="IPR004607">
    <property type="entry name" value="GART"/>
</dbReference>
<dbReference type="Proteomes" id="UP000006622">
    <property type="component" value="Chromosome"/>
</dbReference>
<dbReference type="KEGG" id="mzh:Mzhil_0060"/>
<keyword evidence="11" id="KW-1185">Reference proteome</keyword>
<dbReference type="FunFam" id="3.40.50.170:FF:000007">
    <property type="entry name" value="Phosphoribosylglycinamide formyltransferase"/>
    <property type="match status" value="1"/>
</dbReference>
<name>F7XMS4_METZD</name>